<dbReference type="Proteomes" id="UP000039021">
    <property type="component" value="Unassembled WGS sequence"/>
</dbReference>
<dbReference type="AlphaFoldDB" id="A0A916P724"/>
<organism evidence="1 2">
    <name type="scientific">Mycobacterium tuberculosis</name>
    <dbReference type="NCBI Taxonomy" id="1773"/>
    <lineage>
        <taxon>Bacteria</taxon>
        <taxon>Bacillati</taxon>
        <taxon>Actinomycetota</taxon>
        <taxon>Actinomycetes</taxon>
        <taxon>Mycobacteriales</taxon>
        <taxon>Mycobacteriaceae</taxon>
        <taxon>Mycobacterium</taxon>
        <taxon>Mycobacterium tuberculosis complex</taxon>
    </lineage>
</organism>
<accession>A0A916P724</accession>
<reference evidence="2" key="1">
    <citation type="submission" date="2015-03" db="EMBL/GenBank/DDBJ databases">
        <authorList>
            <consortium name="Pathogen Informatics"/>
        </authorList>
    </citation>
    <scope>NUCLEOTIDE SEQUENCE [LARGE SCALE GENOMIC DNA]</scope>
    <source>
        <strain evidence="2">N09902308</strain>
    </source>
</reference>
<name>A0A916P724_MYCTX</name>
<sequence length="30" mass="3046">MRDVGLDSGKIIGCLQDAVIASTTSLVNAP</sequence>
<evidence type="ECO:0000313" key="2">
    <source>
        <dbReference type="Proteomes" id="UP000039021"/>
    </source>
</evidence>
<evidence type="ECO:0000313" key="1">
    <source>
        <dbReference type="EMBL" id="COX15072.1"/>
    </source>
</evidence>
<proteinExistence type="predicted"/>
<comment type="caution">
    <text evidence="1">The sequence shown here is derived from an EMBL/GenBank/DDBJ whole genome shotgun (WGS) entry which is preliminary data.</text>
</comment>
<gene>
    <name evidence="1" type="ORF">ERS007739_00769</name>
</gene>
<dbReference type="EMBL" id="CSBK01000246">
    <property type="protein sequence ID" value="COX15072.1"/>
    <property type="molecule type" value="Genomic_DNA"/>
</dbReference>
<protein>
    <submittedName>
        <fullName evidence="1">Uncharacterized protein</fullName>
    </submittedName>
</protein>